<dbReference type="Proteomes" id="UP000612808">
    <property type="component" value="Unassembled WGS sequence"/>
</dbReference>
<feature type="transmembrane region" description="Helical" evidence="5">
    <location>
        <begin position="441"/>
        <end position="461"/>
    </location>
</feature>
<feature type="transmembrane region" description="Helical" evidence="5">
    <location>
        <begin position="309"/>
        <end position="330"/>
    </location>
</feature>
<dbReference type="PANTHER" id="PTHR23501:SF154">
    <property type="entry name" value="MULTIDRUG-EFFLUX TRANSPORTER RV1634-RELATED"/>
    <property type="match status" value="1"/>
</dbReference>
<feature type="transmembrane region" description="Helical" evidence="5">
    <location>
        <begin position="91"/>
        <end position="113"/>
    </location>
</feature>
<feature type="transmembrane region" description="Helical" evidence="5">
    <location>
        <begin position="21"/>
        <end position="39"/>
    </location>
</feature>
<feature type="transmembrane region" description="Helical" evidence="5">
    <location>
        <begin position="214"/>
        <end position="231"/>
    </location>
</feature>
<feature type="transmembrane region" description="Helical" evidence="5">
    <location>
        <begin position="59"/>
        <end position="79"/>
    </location>
</feature>
<evidence type="ECO:0000256" key="5">
    <source>
        <dbReference type="SAM" id="Phobius"/>
    </source>
</evidence>
<evidence type="ECO:0000256" key="2">
    <source>
        <dbReference type="ARBA" id="ARBA00022692"/>
    </source>
</evidence>
<dbReference type="PROSITE" id="PS50850">
    <property type="entry name" value="MFS"/>
    <property type="match status" value="1"/>
</dbReference>
<feature type="transmembrane region" description="Helical" evidence="5">
    <location>
        <begin position="148"/>
        <end position="170"/>
    </location>
</feature>
<dbReference type="Gene3D" id="1.20.1720.10">
    <property type="entry name" value="Multidrug resistance protein D"/>
    <property type="match status" value="1"/>
</dbReference>
<comment type="subcellular location">
    <subcellularLocation>
        <location evidence="1">Cell membrane</location>
        <topology evidence="1">Multi-pass membrane protein</topology>
    </subcellularLocation>
</comment>
<gene>
    <name evidence="7" type="ORF">Aru02nite_64850</name>
</gene>
<protein>
    <submittedName>
        <fullName evidence="7">MFS transporter</fullName>
    </submittedName>
</protein>
<dbReference type="Pfam" id="PF07690">
    <property type="entry name" value="MFS_1"/>
    <property type="match status" value="1"/>
</dbReference>
<keyword evidence="8" id="KW-1185">Reference proteome</keyword>
<dbReference type="InterPro" id="IPR011701">
    <property type="entry name" value="MFS"/>
</dbReference>
<feature type="transmembrane region" description="Helical" evidence="5">
    <location>
        <begin position="276"/>
        <end position="297"/>
    </location>
</feature>
<dbReference type="SUPFAM" id="SSF103473">
    <property type="entry name" value="MFS general substrate transporter"/>
    <property type="match status" value="1"/>
</dbReference>
<feature type="transmembrane region" description="Helical" evidence="5">
    <location>
        <begin position="367"/>
        <end position="393"/>
    </location>
</feature>
<feature type="transmembrane region" description="Helical" evidence="5">
    <location>
        <begin position="342"/>
        <end position="361"/>
    </location>
</feature>
<dbReference type="EMBL" id="BOMB01000044">
    <property type="protein sequence ID" value="GID15596.1"/>
    <property type="molecule type" value="Genomic_DNA"/>
</dbReference>
<evidence type="ECO:0000256" key="3">
    <source>
        <dbReference type="ARBA" id="ARBA00022989"/>
    </source>
</evidence>
<dbReference type="RefSeq" id="WP_203663972.1">
    <property type="nucleotide sequence ID" value="NZ_BAAAZM010000023.1"/>
</dbReference>
<evidence type="ECO:0000313" key="8">
    <source>
        <dbReference type="Proteomes" id="UP000612808"/>
    </source>
</evidence>
<dbReference type="PRINTS" id="PR01036">
    <property type="entry name" value="TCRTETB"/>
</dbReference>
<dbReference type="GO" id="GO:0005886">
    <property type="term" value="C:plasma membrane"/>
    <property type="evidence" value="ECO:0007669"/>
    <property type="project" value="UniProtKB-SubCell"/>
</dbReference>
<evidence type="ECO:0000313" key="7">
    <source>
        <dbReference type="EMBL" id="GID15596.1"/>
    </source>
</evidence>
<dbReference type="AlphaFoldDB" id="A0A8J3J4E2"/>
<feature type="transmembrane region" description="Helical" evidence="5">
    <location>
        <begin position="237"/>
        <end position="255"/>
    </location>
</feature>
<organism evidence="7 8">
    <name type="scientific">Actinocatenispora rupis</name>
    <dbReference type="NCBI Taxonomy" id="519421"/>
    <lineage>
        <taxon>Bacteria</taxon>
        <taxon>Bacillati</taxon>
        <taxon>Actinomycetota</taxon>
        <taxon>Actinomycetes</taxon>
        <taxon>Micromonosporales</taxon>
        <taxon>Micromonosporaceae</taxon>
        <taxon>Actinocatenispora</taxon>
    </lineage>
</organism>
<feature type="transmembrane region" description="Helical" evidence="5">
    <location>
        <begin position="119"/>
        <end position="136"/>
    </location>
</feature>
<feature type="domain" description="Major facilitator superfamily (MFS) profile" evidence="6">
    <location>
        <begin position="25"/>
        <end position="465"/>
    </location>
</feature>
<dbReference type="InterPro" id="IPR036259">
    <property type="entry name" value="MFS_trans_sf"/>
</dbReference>
<dbReference type="InterPro" id="IPR020846">
    <property type="entry name" value="MFS_dom"/>
</dbReference>
<dbReference type="Gene3D" id="1.20.1250.20">
    <property type="entry name" value="MFS general substrate transporter like domains"/>
    <property type="match status" value="1"/>
</dbReference>
<reference evidence="7" key="1">
    <citation type="submission" date="2021-01" db="EMBL/GenBank/DDBJ databases">
        <title>Whole genome shotgun sequence of Actinocatenispora rupis NBRC 107355.</title>
        <authorList>
            <person name="Komaki H."/>
            <person name="Tamura T."/>
        </authorList>
    </citation>
    <scope>NUCLEOTIDE SEQUENCE</scope>
    <source>
        <strain evidence="7">NBRC 107355</strain>
    </source>
</reference>
<evidence type="ECO:0000256" key="4">
    <source>
        <dbReference type="ARBA" id="ARBA00023136"/>
    </source>
</evidence>
<feature type="transmembrane region" description="Helical" evidence="5">
    <location>
        <begin position="414"/>
        <end position="435"/>
    </location>
</feature>
<comment type="caution">
    <text evidence="7">The sequence shown here is derived from an EMBL/GenBank/DDBJ whole genome shotgun (WGS) entry which is preliminary data.</text>
</comment>
<keyword evidence="4 5" id="KW-0472">Membrane</keyword>
<proteinExistence type="predicted"/>
<feature type="transmembrane region" description="Helical" evidence="5">
    <location>
        <begin position="176"/>
        <end position="194"/>
    </location>
</feature>
<keyword evidence="3 5" id="KW-1133">Transmembrane helix</keyword>
<evidence type="ECO:0000256" key="1">
    <source>
        <dbReference type="ARBA" id="ARBA00004651"/>
    </source>
</evidence>
<sequence length="480" mass="49231">MSGESEARPRPGSWGELLGRRYRGVTVVLSGGVALYAVNVYLTTSLLPNAVDEIGGMSLYAWAMTSFLVASVFTSMLVSRTVNRRGPRRSYWIALALFGVGSLIAAAAPVMAVLLLGRILQGLAGGLLAGLGFAVVRQALPSHLWQRSLGLMSAMWGVGNVLGPILGGLFAQFGQWRLAFVLLAVASGGVALLVRRSMPATTGGGTADPLPLPALVLLGLSAAAVSVASVVSGRLPAVALIVVAAVLVLAFLLRERSASATVLPDVTYRRGTPLKWLYLSVAVLAVGSTVETFLPLFGQRVGSLSPLPAGLLGASLSWGWSIAQIVSSGLTGPRIARLQRILGPLLLAAGLAGYAVLQAADPGPVRIVGWFAVLLVAGSGIGMAFAHWIPAAMRISPDTAESSKAAAGVNTTQLISNAFGSALAGLLVELGGPGVLGSARLLTGGYAALSLVGVLVTVVALRTARRTRESAPRERAAATV</sequence>
<accession>A0A8J3J4E2</accession>
<dbReference type="PANTHER" id="PTHR23501">
    <property type="entry name" value="MAJOR FACILITATOR SUPERFAMILY"/>
    <property type="match status" value="1"/>
</dbReference>
<dbReference type="GO" id="GO:0022857">
    <property type="term" value="F:transmembrane transporter activity"/>
    <property type="evidence" value="ECO:0007669"/>
    <property type="project" value="InterPro"/>
</dbReference>
<evidence type="ECO:0000259" key="6">
    <source>
        <dbReference type="PROSITE" id="PS50850"/>
    </source>
</evidence>
<keyword evidence="2 5" id="KW-0812">Transmembrane</keyword>
<name>A0A8J3J4E2_9ACTN</name>